<dbReference type="Proteomes" id="UP000036196">
    <property type="component" value="Unassembled WGS sequence"/>
</dbReference>
<evidence type="ECO:0000259" key="2">
    <source>
        <dbReference type="Pfam" id="PF00534"/>
    </source>
</evidence>
<gene>
    <name evidence="3" type="ORF">ABW06_02745</name>
</gene>
<dbReference type="SUPFAM" id="SSF53756">
    <property type="entry name" value="UDP-Glycosyltransferase/glycogen phosphorylase"/>
    <property type="match status" value="1"/>
</dbReference>
<dbReference type="InterPro" id="IPR001296">
    <property type="entry name" value="Glyco_trans_1"/>
</dbReference>
<keyword evidence="1" id="KW-0472">Membrane</keyword>
<sequence length="346" mass="40467">MKKILLITDDAFTYSGREKICDFMTTTFTDGKNSVDVFSLKGNSPSFYNYKGAREIRTFAKCKFPIVSLIKSLKKETYDYIFVVSMGKLSVLFSFFLFFIRNIGAKFIACEHVSLESLKPFIRFLKRIALRKYDSVVVLTHRDKENLYRWGINSVVIENPVDYKGIKKNRRLYKAIAVGRLNKQKNFSELIDIWSAFIINYPHWELHILGDGEERLELQRKIEKLQLNDRVFLQGKVRNIEDYYIDADVCLMTSLYEGLPMALLEAKSYSLPVIAYDCPTGPKEIIENGNDGYVIDMHDSKEFLNKLTYIATNDQAYFEFTRNTQKTCARFQSENIKNKWIKLIYR</sequence>
<keyword evidence="1" id="KW-0812">Transmembrane</keyword>
<evidence type="ECO:0000313" key="4">
    <source>
        <dbReference type="Proteomes" id="UP000036196"/>
    </source>
</evidence>
<reference evidence="3 4" key="1">
    <citation type="submission" date="2015-05" db="EMBL/GenBank/DDBJ databases">
        <title>Genome sequences of Pluralibacter gergoviae.</title>
        <authorList>
            <person name="Greninger A.L."/>
            <person name="Miller S."/>
        </authorList>
    </citation>
    <scope>NUCLEOTIDE SEQUENCE [LARGE SCALE GENOMIC DNA]</scope>
    <source>
        <strain evidence="3 4">JS81F13</strain>
    </source>
</reference>
<evidence type="ECO:0000313" key="3">
    <source>
        <dbReference type="EMBL" id="KMK16149.1"/>
    </source>
</evidence>
<dbReference type="Pfam" id="PF00534">
    <property type="entry name" value="Glycos_transf_1"/>
    <property type="match status" value="1"/>
</dbReference>
<name>A0A0J5LCQ8_PLUGE</name>
<dbReference type="PANTHER" id="PTHR12526">
    <property type="entry name" value="GLYCOSYLTRANSFERASE"/>
    <property type="match status" value="1"/>
</dbReference>
<dbReference type="EMBL" id="LDZF01000002">
    <property type="protein sequence ID" value="KMK16149.1"/>
    <property type="molecule type" value="Genomic_DNA"/>
</dbReference>
<dbReference type="Gene3D" id="3.40.50.2000">
    <property type="entry name" value="Glycogen Phosphorylase B"/>
    <property type="match status" value="2"/>
</dbReference>
<comment type="caution">
    <text evidence="3">The sequence shown here is derived from an EMBL/GenBank/DDBJ whole genome shotgun (WGS) entry which is preliminary data.</text>
</comment>
<proteinExistence type="predicted"/>
<dbReference type="GO" id="GO:0016757">
    <property type="term" value="F:glycosyltransferase activity"/>
    <property type="evidence" value="ECO:0007669"/>
    <property type="project" value="InterPro"/>
</dbReference>
<dbReference type="RefSeq" id="WP_048278104.1">
    <property type="nucleotide sequence ID" value="NZ_JALLDC010000007.1"/>
</dbReference>
<dbReference type="GO" id="GO:1901135">
    <property type="term" value="P:carbohydrate derivative metabolic process"/>
    <property type="evidence" value="ECO:0007669"/>
    <property type="project" value="UniProtKB-ARBA"/>
</dbReference>
<feature type="transmembrane region" description="Helical" evidence="1">
    <location>
        <begin position="80"/>
        <end position="100"/>
    </location>
</feature>
<dbReference type="PANTHER" id="PTHR12526:SF630">
    <property type="entry name" value="GLYCOSYLTRANSFERASE"/>
    <property type="match status" value="1"/>
</dbReference>
<feature type="domain" description="Glycosyl transferase family 1" evidence="2">
    <location>
        <begin position="168"/>
        <end position="326"/>
    </location>
</feature>
<protein>
    <recommendedName>
        <fullName evidence="2">Glycosyl transferase family 1 domain-containing protein</fullName>
    </recommendedName>
</protein>
<keyword evidence="1" id="KW-1133">Transmembrane helix</keyword>
<dbReference type="AlphaFoldDB" id="A0A0J5LCQ8"/>
<keyword evidence="4" id="KW-1185">Reference proteome</keyword>
<organism evidence="3 4">
    <name type="scientific">Pluralibacter gergoviae</name>
    <name type="common">Enterobacter gergoviae</name>
    <dbReference type="NCBI Taxonomy" id="61647"/>
    <lineage>
        <taxon>Bacteria</taxon>
        <taxon>Pseudomonadati</taxon>
        <taxon>Pseudomonadota</taxon>
        <taxon>Gammaproteobacteria</taxon>
        <taxon>Enterobacterales</taxon>
        <taxon>Enterobacteriaceae</taxon>
        <taxon>Pluralibacter</taxon>
    </lineage>
</organism>
<dbReference type="PATRIC" id="fig|61647.15.peg.1961"/>
<evidence type="ECO:0000256" key="1">
    <source>
        <dbReference type="SAM" id="Phobius"/>
    </source>
</evidence>
<accession>A0A0J5LCQ8</accession>